<keyword evidence="13 20" id="KW-0573">Peptidoglycan synthesis</keyword>
<feature type="binding site" evidence="20">
    <location>
        <begin position="9"/>
        <end position="12"/>
    </location>
    <ligand>
        <name>UDP-N-acetyl-alpha-D-glucosamine</name>
        <dbReference type="ChEBI" id="CHEBI:57705"/>
    </ligand>
</feature>
<keyword evidence="12 20" id="KW-0133">Cell shape</keyword>
<evidence type="ECO:0000256" key="9">
    <source>
        <dbReference type="ARBA" id="ARBA00022723"/>
    </source>
</evidence>
<feature type="binding site" evidence="20">
    <location>
        <begin position="78"/>
        <end position="79"/>
    </location>
    <ligand>
        <name>UDP-N-acetyl-alpha-D-glucosamine</name>
        <dbReference type="ChEBI" id="CHEBI:57705"/>
    </ligand>
</feature>
<comment type="caution">
    <text evidence="20">Lacks conserved residue(s) required for the propagation of feature annotation.</text>
</comment>
<dbReference type="Gene3D" id="3.90.550.10">
    <property type="entry name" value="Spore Coat Polysaccharide Biosynthesis Protein SpsA, Chain A"/>
    <property type="match status" value="1"/>
</dbReference>
<evidence type="ECO:0000256" key="5">
    <source>
        <dbReference type="ARBA" id="ARBA00007947"/>
    </source>
</evidence>
<keyword evidence="8 20" id="KW-0548">Nucleotidyltransferase</keyword>
<dbReference type="GO" id="GO:0000902">
    <property type="term" value="P:cell morphogenesis"/>
    <property type="evidence" value="ECO:0007669"/>
    <property type="project" value="UniProtKB-UniRule"/>
</dbReference>
<dbReference type="InterPro" id="IPR005835">
    <property type="entry name" value="NTP_transferase_dom"/>
</dbReference>
<comment type="catalytic activity">
    <reaction evidence="17 20">
        <text>alpha-D-glucosamine 1-phosphate + acetyl-CoA = N-acetyl-alpha-D-glucosamine 1-phosphate + CoA + H(+)</text>
        <dbReference type="Rhea" id="RHEA:13725"/>
        <dbReference type="ChEBI" id="CHEBI:15378"/>
        <dbReference type="ChEBI" id="CHEBI:57287"/>
        <dbReference type="ChEBI" id="CHEBI:57288"/>
        <dbReference type="ChEBI" id="CHEBI:57776"/>
        <dbReference type="ChEBI" id="CHEBI:58516"/>
        <dbReference type="EC" id="2.3.1.157"/>
    </reaction>
</comment>
<dbReference type="InterPro" id="IPR011004">
    <property type="entry name" value="Trimer_LpxA-like_sf"/>
</dbReference>
<evidence type="ECO:0000256" key="7">
    <source>
        <dbReference type="ARBA" id="ARBA00022679"/>
    </source>
</evidence>
<keyword evidence="10 20" id="KW-0677">Repeat</keyword>
<dbReference type="GO" id="GO:0003977">
    <property type="term" value="F:UDP-N-acetylglucosamine diphosphorylase activity"/>
    <property type="evidence" value="ECO:0007669"/>
    <property type="project" value="UniProtKB-UniRule"/>
</dbReference>
<dbReference type="EC" id="2.3.1.157" evidence="20"/>
<evidence type="ECO:0000313" key="22">
    <source>
        <dbReference type="EMBL" id="MDO5457167.1"/>
    </source>
</evidence>
<organism evidence="22 23">
    <name type="scientific">Atopococcus tabaci</name>
    <dbReference type="NCBI Taxonomy" id="269774"/>
    <lineage>
        <taxon>Bacteria</taxon>
        <taxon>Bacillati</taxon>
        <taxon>Bacillota</taxon>
        <taxon>Bacilli</taxon>
        <taxon>Lactobacillales</taxon>
        <taxon>Carnobacteriaceae</taxon>
        <taxon>Atopococcus</taxon>
    </lineage>
</organism>
<dbReference type="HAMAP" id="MF_01631">
    <property type="entry name" value="GlmU"/>
    <property type="match status" value="1"/>
</dbReference>
<proteinExistence type="inferred from homology"/>
<dbReference type="InterPro" id="IPR018357">
    <property type="entry name" value="Hexapep_transf_CS"/>
</dbReference>
<dbReference type="GO" id="GO:0071555">
    <property type="term" value="P:cell wall organization"/>
    <property type="evidence" value="ECO:0007669"/>
    <property type="project" value="UniProtKB-KW"/>
</dbReference>
<reference evidence="22" key="1">
    <citation type="submission" date="2023-07" db="EMBL/GenBank/DDBJ databases">
        <title>Between Cages and Wild: Unraveling the Impact of Captivity on Animal Microbiomes and Antimicrobial Resistance.</title>
        <authorList>
            <person name="Schmartz G.P."/>
            <person name="Rehner J."/>
            <person name="Schuff M.J."/>
            <person name="Becker S.L."/>
            <person name="Kravczyk M."/>
            <person name="Gurevich A."/>
            <person name="Francke R."/>
            <person name="Mueller R."/>
            <person name="Keller V."/>
            <person name="Keller A."/>
        </authorList>
    </citation>
    <scope>NUCLEOTIDE SEQUENCE</scope>
    <source>
        <strain evidence="22">S39M_St_73</strain>
    </source>
</reference>
<dbReference type="Pfam" id="PF00483">
    <property type="entry name" value="NTP_transferase"/>
    <property type="match status" value="1"/>
</dbReference>
<dbReference type="InterPro" id="IPR005882">
    <property type="entry name" value="Bifunctional_GlmU"/>
</dbReference>
<evidence type="ECO:0000256" key="2">
    <source>
        <dbReference type="ARBA" id="ARBA00005166"/>
    </source>
</evidence>
<evidence type="ECO:0000256" key="3">
    <source>
        <dbReference type="ARBA" id="ARBA00005208"/>
    </source>
</evidence>
<feature type="binding site" evidence="20">
    <location>
        <position position="423"/>
    </location>
    <ligand>
        <name>acetyl-CoA</name>
        <dbReference type="ChEBI" id="CHEBI:57288"/>
    </ligand>
</feature>
<feature type="binding site" evidence="20">
    <location>
        <position position="351"/>
    </location>
    <ligand>
        <name>UDP-N-acetyl-alpha-D-glucosamine</name>
        <dbReference type="ChEBI" id="CHEBI:57705"/>
    </ligand>
</feature>
<comment type="pathway">
    <text evidence="2 20">Nucleotide-sugar biosynthesis; UDP-N-acetyl-alpha-D-glucosamine biosynthesis; N-acetyl-alpha-D-glucosamine 1-phosphate from alpha-D-glucosamine 6-phosphate (route II): step 2/2.</text>
</comment>
<evidence type="ECO:0000256" key="18">
    <source>
        <dbReference type="ARBA" id="ARBA00048493"/>
    </source>
</evidence>
<dbReference type="GO" id="GO:0009252">
    <property type="term" value="P:peptidoglycan biosynthetic process"/>
    <property type="evidence" value="ECO:0007669"/>
    <property type="project" value="UniProtKB-UniRule"/>
</dbReference>
<feature type="binding site" evidence="20">
    <location>
        <position position="228"/>
    </location>
    <ligand>
        <name>UDP-N-acetyl-alpha-D-glucosamine</name>
        <dbReference type="ChEBI" id="CHEBI:57705"/>
    </ligand>
</feature>
<comment type="pathway">
    <text evidence="20">Bacterial outer membrane biogenesis; LPS lipid A biosynthesis.</text>
</comment>
<dbReference type="PANTHER" id="PTHR43584">
    <property type="entry name" value="NUCLEOTIDYL TRANSFERASE"/>
    <property type="match status" value="1"/>
</dbReference>
<evidence type="ECO:0000256" key="19">
    <source>
        <dbReference type="ARBA" id="ARBA00049628"/>
    </source>
</evidence>
<keyword evidence="9 20" id="KW-0479">Metal-binding</keyword>
<feature type="binding site" evidence="20">
    <location>
        <position position="23"/>
    </location>
    <ligand>
        <name>UDP-N-acetyl-alpha-D-glucosamine</name>
        <dbReference type="ChEBI" id="CHEBI:57705"/>
    </ligand>
</feature>
<comment type="catalytic activity">
    <reaction evidence="18 20">
        <text>N-acetyl-alpha-D-glucosamine 1-phosphate + UTP + H(+) = UDP-N-acetyl-alpha-D-glucosamine + diphosphate</text>
        <dbReference type="Rhea" id="RHEA:13509"/>
        <dbReference type="ChEBI" id="CHEBI:15378"/>
        <dbReference type="ChEBI" id="CHEBI:33019"/>
        <dbReference type="ChEBI" id="CHEBI:46398"/>
        <dbReference type="ChEBI" id="CHEBI:57705"/>
        <dbReference type="ChEBI" id="CHEBI:57776"/>
        <dbReference type="EC" id="2.7.7.23"/>
    </reaction>
</comment>
<feature type="binding site" evidence="20">
    <location>
        <position position="228"/>
    </location>
    <ligand>
        <name>Mg(2+)</name>
        <dbReference type="ChEBI" id="CHEBI:18420"/>
    </ligand>
</feature>
<sequence length="461" mass="50666">MAKRYAVILAAGQGSRMKSKLYKVLHPVAGKPMVGHVAEQLEEMSLDKIVTIVGHGAEKVKDYLGQRVDYALQEEQLGTAHAVQQARSLLMGEEGTTVVVSGDTPLLTAESLNAAFGYHEKHQAKVTVLSAHVENSFGYGRVIRDEDGSLDRIIEEKDATDEERLIREINTGTYFFDNEALFNSLNKVENNNAQGEYYLPDVIEILKEEKERVEAYSIDDVSEALGVNDRKALSQAEMLMRERINEKHMTNGVTLINPQSTYIDSDVEIGKDTVIEPNVYLKGSTAIGEDCVIGINSVIIDSQIGNQSIIQSSTIDQSTLETEVTIGPNAHIRPNSTLKDQVHIGNFVEVKNSLLGKGTKSGHLTYIGDADVGEKVNFGCGTIVVNYDGHKKHRTTIGDNAFIGCNVNLISPLVLEPNTFIAAGSTITKDVPEDALALERAEEIHIQGYVSRQREKWEKGQ</sequence>
<feature type="binding site" evidence="20">
    <location>
        <position position="73"/>
    </location>
    <ligand>
        <name>UDP-N-acetyl-alpha-D-glucosamine</name>
        <dbReference type="ChEBI" id="CHEBI:57705"/>
    </ligand>
</feature>
<evidence type="ECO:0000256" key="11">
    <source>
        <dbReference type="ARBA" id="ARBA00022842"/>
    </source>
</evidence>
<comment type="cofactor">
    <cofactor evidence="20">
        <name>Mg(2+)</name>
        <dbReference type="ChEBI" id="CHEBI:18420"/>
    </cofactor>
    <text evidence="20">Binds 1 Mg(2+) ion per subunit.</text>
</comment>
<comment type="subunit">
    <text evidence="20">Homotrimer.</text>
</comment>
<evidence type="ECO:0000256" key="4">
    <source>
        <dbReference type="ARBA" id="ARBA00007707"/>
    </source>
</evidence>
<dbReference type="NCBIfam" id="TIGR01173">
    <property type="entry name" value="glmU"/>
    <property type="match status" value="1"/>
</dbReference>
<evidence type="ECO:0000256" key="17">
    <source>
        <dbReference type="ARBA" id="ARBA00048247"/>
    </source>
</evidence>
<keyword evidence="16 20" id="KW-0961">Cell wall biogenesis/degradation</keyword>
<dbReference type="GO" id="GO:0000287">
    <property type="term" value="F:magnesium ion binding"/>
    <property type="evidence" value="ECO:0007669"/>
    <property type="project" value="UniProtKB-UniRule"/>
</dbReference>
<keyword evidence="23" id="KW-1185">Reference proteome</keyword>
<dbReference type="InterPro" id="IPR001451">
    <property type="entry name" value="Hexapep"/>
</dbReference>
<evidence type="ECO:0000256" key="6">
    <source>
        <dbReference type="ARBA" id="ARBA00022490"/>
    </source>
</evidence>
<feature type="binding site" evidence="20">
    <location>
        <position position="140"/>
    </location>
    <ligand>
        <name>UDP-N-acetyl-alpha-D-glucosamine</name>
        <dbReference type="ChEBI" id="CHEBI:57705"/>
    </ligand>
</feature>
<protein>
    <recommendedName>
        <fullName evidence="20">Bifunctional protein GlmU</fullName>
    </recommendedName>
    <domain>
        <recommendedName>
            <fullName evidence="20">UDP-N-acetylglucosamine pyrophosphorylase</fullName>
            <ecNumber evidence="20">2.7.7.23</ecNumber>
        </recommendedName>
        <alternativeName>
            <fullName evidence="20">N-acetylglucosamine-1-phosphate uridyltransferase</fullName>
        </alternativeName>
    </domain>
    <domain>
        <recommendedName>
            <fullName evidence="20">Glucosamine-1-phosphate N-acetyltransferase</fullName>
            <ecNumber evidence="20">2.3.1.157</ecNumber>
        </recommendedName>
    </domain>
</protein>
<feature type="binding site" evidence="20">
    <location>
        <position position="333"/>
    </location>
    <ligand>
        <name>UDP-N-acetyl-alpha-D-glucosamine</name>
        <dbReference type="ChEBI" id="CHEBI:57705"/>
    </ligand>
</feature>
<dbReference type="Pfam" id="PF00132">
    <property type="entry name" value="Hexapep"/>
    <property type="match status" value="2"/>
</dbReference>
<keyword evidence="11 20" id="KW-0460">Magnesium</keyword>
<dbReference type="EC" id="2.7.7.23" evidence="20"/>
<dbReference type="NCBIfam" id="NF010934">
    <property type="entry name" value="PRK14354.1"/>
    <property type="match status" value="1"/>
</dbReference>
<evidence type="ECO:0000259" key="21">
    <source>
        <dbReference type="Pfam" id="PF00483"/>
    </source>
</evidence>
<name>A0AA43UBZ7_9LACT</name>
<feature type="binding site" evidence="20">
    <location>
        <begin position="101"/>
        <end position="103"/>
    </location>
    <ligand>
        <name>UDP-N-acetyl-alpha-D-glucosamine</name>
        <dbReference type="ChEBI" id="CHEBI:57705"/>
    </ligand>
</feature>
<feature type="binding site" evidence="20">
    <location>
        <position position="155"/>
    </location>
    <ligand>
        <name>UDP-N-acetyl-alpha-D-glucosamine</name>
        <dbReference type="ChEBI" id="CHEBI:57705"/>
    </ligand>
</feature>
<dbReference type="GO" id="GO:0006048">
    <property type="term" value="P:UDP-N-acetylglucosamine biosynthetic process"/>
    <property type="evidence" value="ECO:0007669"/>
    <property type="project" value="InterPro"/>
</dbReference>
<evidence type="ECO:0000256" key="8">
    <source>
        <dbReference type="ARBA" id="ARBA00022695"/>
    </source>
</evidence>
<evidence type="ECO:0000256" key="15">
    <source>
        <dbReference type="ARBA" id="ARBA00023315"/>
    </source>
</evidence>
<keyword evidence="6 20" id="KW-0963">Cytoplasm</keyword>
<gene>
    <name evidence="20 22" type="primary">glmU</name>
    <name evidence="22" type="ORF">Q4F26_02370</name>
</gene>
<feature type="region of interest" description="Linker" evidence="20">
    <location>
        <begin position="231"/>
        <end position="251"/>
    </location>
</feature>
<dbReference type="Gene3D" id="2.160.10.10">
    <property type="entry name" value="Hexapeptide repeat proteins"/>
    <property type="match status" value="1"/>
</dbReference>
<comment type="function">
    <text evidence="19 20">Catalyzes the last two sequential reactions in the de novo biosynthetic pathway for UDP-N-acetylglucosamine (UDP-GlcNAc). The C-terminal domain catalyzes the transfer of acetyl group from acetyl coenzyme A to glucosamine-1-phosphate (GlcN-1-P) to produce N-acetylglucosamine-1-phosphate (GlcNAc-1-P), which is converted into UDP-GlcNAc by the transfer of uridine 5-monophosphate (from uridine 5-triphosphate), a reaction catalyzed by the N-terminal domain.</text>
</comment>
<dbReference type="GO" id="GO:0016020">
    <property type="term" value="C:membrane"/>
    <property type="evidence" value="ECO:0007669"/>
    <property type="project" value="GOC"/>
</dbReference>
<dbReference type="SUPFAM" id="SSF53448">
    <property type="entry name" value="Nucleotide-diphospho-sugar transferases"/>
    <property type="match status" value="1"/>
</dbReference>
<keyword evidence="7 20" id="KW-0808">Transferase</keyword>
<evidence type="ECO:0000256" key="16">
    <source>
        <dbReference type="ARBA" id="ARBA00023316"/>
    </source>
</evidence>
<dbReference type="GO" id="GO:0008360">
    <property type="term" value="P:regulation of cell shape"/>
    <property type="evidence" value="ECO:0007669"/>
    <property type="project" value="UniProtKB-KW"/>
</dbReference>
<keyword evidence="14 20" id="KW-0511">Multifunctional enzyme</keyword>
<evidence type="ECO:0000256" key="14">
    <source>
        <dbReference type="ARBA" id="ARBA00023268"/>
    </source>
</evidence>
<feature type="binding site" evidence="20">
    <location>
        <position position="366"/>
    </location>
    <ligand>
        <name>UDP-N-acetyl-alpha-D-glucosamine</name>
        <dbReference type="ChEBI" id="CHEBI:57705"/>
    </ligand>
</feature>
<feature type="binding site" evidence="20">
    <location>
        <position position="377"/>
    </location>
    <ligand>
        <name>UDP-N-acetyl-alpha-D-glucosamine</name>
        <dbReference type="ChEBI" id="CHEBI:57705"/>
    </ligand>
</feature>
<feature type="active site" description="Proton acceptor" evidence="20">
    <location>
        <position position="363"/>
    </location>
</feature>
<dbReference type="PANTHER" id="PTHR43584:SF3">
    <property type="entry name" value="BIFUNCTIONAL PROTEIN GLMU"/>
    <property type="match status" value="1"/>
</dbReference>
<comment type="subcellular location">
    <subcellularLocation>
        <location evidence="1 20">Cytoplasm</location>
    </subcellularLocation>
</comment>
<evidence type="ECO:0000313" key="23">
    <source>
        <dbReference type="Proteomes" id="UP001171751"/>
    </source>
</evidence>
<dbReference type="Proteomes" id="UP001171751">
    <property type="component" value="Unassembled WGS sequence"/>
</dbReference>
<dbReference type="CDD" id="cd02540">
    <property type="entry name" value="GT2_GlmU_N_bac"/>
    <property type="match status" value="1"/>
</dbReference>
<comment type="caution">
    <text evidence="22">The sequence shown here is derived from an EMBL/GenBank/DDBJ whole genome shotgun (WGS) entry which is preliminary data.</text>
</comment>
<dbReference type="PROSITE" id="PS00101">
    <property type="entry name" value="HEXAPEP_TRANSFERASES"/>
    <property type="match status" value="1"/>
</dbReference>
<evidence type="ECO:0000256" key="1">
    <source>
        <dbReference type="ARBA" id="ARBA00004496"/>
    </source>
</evidence>
<feature type="region of interest" description="Pyrophosphorylase" evidence="20">
    <location>
        <begin position="1"/>
        <end position="230"/>
    </location>
</feature>
<keyword evidence="15 20" id="KW-0012">Acyltransferase</keyword>
<feature type="domain" description="Nucleotidyl transferase" evidence="21">
    <location>
        <begin position="6"/>
        <end position="215"/>
    </location>
</feature>
<dbReference type="GO" id="GO:0009245">
    <property type="term" value="P:lipid A biosynthetic process"/>
    <property type="evidence" value="ECO:0007669"/>
    <property type="project" value="UniProtKB-UniRule"/>
</dbReference>
<evidence type="ECO:0000256" key="13">
    <source>
        <dbReference type="ARBA" id="ARBA00022984"/>
    </source>
</evidence>
<dbReference type="GO" id="GO:0005737">
    <property type="term" value="C:cytoplasm"/>
    <property type="evidence" value="ECO:0007669"/>
    <property type="project" value="UniProtKB-SubCell"/>
</dbReference>
<evidence type="ECO:0000256" key="12">
    <source>
        <dbReference type="ARBA" id="ARBA00022960"/>
    </source>
</evidence>
<feature type="region of interest" description="N-acetyltransferase" evidence="20">
    <location>
        <begin position="252"/>
        <end position="461"/>
    </location>
</feature>
<dbReference type="GO" id="GO:0019134">
    <property type="term" value="F:glucosamine-1-phosphate N-acetyltransferase activity"/>
    <property type="evidence" value="ECO:0007669"/>
    <property type="project" value="UniProtKB-UniRule"/>
</dbReference>
<dbReference type="InterPro" id="IPR038009">
    <property type="entry name" value="GlmU_C_LbH"/>
</dbReference>
<feature type="binding site" evidence="20">
    <location>
        <position position="103"/>
    </location>
    <ligand>
        <name>Mg(2+)</name>
        <dbReference type="ChEBI" id="CHEBI:18420"/>
    </ligand>
</feature>
<evidence type="ECO:0000256" key="10">
    <source>
        <dbReference type="ARBA" id="ARBA00022737"/>
    </source>
</evidence>
<dbReference type="InterPro" id="IPR029044">
    <property type="entry name" value="Nucleotide-diphossugar_trans"/>
</dbReference>
<comment type="similarity">
    <text evidence="4 20">In the C-terminal section; belongs to the transferase hexapeptide repeat family.</text>
</comment>
<feature type="binding site" evidence="20">
    <location>
        <position position="170"/>
    </location>
    <ligand>
        <name>UDP-N-acetyl-alpha-D-glucosamine</name>
        <dbReference type="ChEBI" id="CHEBI:57705"/>
    </ligand>
</feature>
<dbReference type="EMBL" id="JAUNQW010000006">
    <property type="protein sequence ID" value="MDO5457167.1"/>
    <property type="molecule type" value="Genomic_DNA"/>
</dbReference>
<comment type="similarity">
    <text evidence="5 20">In the N-terminal section; belongs to the N-acetylglucosamine-1-phosphate uridyltransferase family.</text>
</comment>
<dbReference type="CDD" id="cd03353">
    <property type="entry name" value="LbH_GlmU_C"/>
    <property type="match status" value="1"/>
</dbReference>
<feature type="binding site" evidence="20">
    <location>
        <begin position="386"/>
        <end position="387"/>
    </location>
    <ligand>
        <name>acetyl-CoA</name>
        <dbReference type="ChEBI" id="CHEBI:57288"/>
    </ligand>
</feature>
<dbReference type="InterPro" id="IPR050065">
    <property type="entry name" value="GlmU-like"/>
</dbReference>
<comment type="pathway">
    <text evidence="3 20">Nucleotide-sugar biosynthesis; UDP-N-acetyl-alpha-D-glucosamine biosynthesis; UDP-N-acetyl-alpha-D-glucosamine from N-acetyl-alpha-D-glucosamine 1-phosphate: step 1/1.</text>
</comment>
<dbReference type="AlphaFoldDB" id="A0AA43UBZ7"/>
<dbReference type="SUPFAM" id="SSF51161">
    <property type="entry name" value="Trimeric LpxA-like enzymes"/>
    <property type="match status" value="1"/>
</dbReference>
<accession>A0AA43UBZ7</accession>
<evidence type="ECO:0000256" key="20">
    <source>
        <dbReference type="HAMAP-Rule" id="MF_01631"/>
    </source>
</evidence>
<feature type="binding site" evidence="20">
    <location>
        <position position="440"/>
    </location>
    <ligand>
        <name>acetyl-CoA</name>
        <dbReference type="ChEBI" id="CHEBI:57288"/>
    </ligand>
</feature>